<dbReference type="PROSITE" id="PS51257">
    <property type="entry name" value="PROKAR_LIPOPROTEIN"/>
    <property type="match status" value="1"/>
</dbReference>
<gene>
    <name evidence="6" type="ORF">HHL11_25240</name>
</gene>
<feature type="signal peptide" evidence="4">
    <location>
        <begin position="1"/>
        <end position="23"/>
    </location>
</feature>
<evidence type="ECO:0000256" key="3">
    <source>
        <dbReference type="ARBA" id="ARBA00022729"/>
    </source>
</evidence>
<dbReference type="CDD" id="cd08498">
    <property type="entry name" value="PBP2_NikA_DppA_OppA_like_2"/>
    <property type="match status" value="1"/>
</dbReference>
<keyword evidence="3 4" id="KW-0732">Signal</keyword>
<dbReference type="GO" id="GO:0015833">
    <property type="term" value="P:peptide transport"/>
    <property type="evidence" value="ECO:0007669"/>
    <property type="project" value="TreeGrafter"/>
</dbReference>
<dbReference type="GO" id="GO:0043190">
    <property type="term" value="C:ATP-binding cassette (ABC) transporter complex"/>
    <property type="evidence" value="ECO:0007669"/>
    <property type="project" value="InterPro"/>
</dbReference>
<dbReference type="PIRSF" id="PIRSF002741">
    <property type="entry name" value="MppA"/>
    <property type="match status" value="1"/>
</dbReference>
<evidence type="ECO:0000313" key="7">
    <source>
        <dbReference type="Proteomes" id="UP000541185"/>
    </source>
</evidence>
<dbReference type="PANTHER" id="PTHR30290">
    <property type="entry name" value="PERIPLASMIC BINDING COMPONENT OF ABC TRANSPORTER"/>
    <property type="match status" value="1"/>
</dbReference>
<reference evidence="6 7" key="1">
    <citation type="submission" date="2020-04" db="EMBL/GenBank/DDBJ databases">
        <title>Ramlibacter sp. G-1-2-2 isolated from soil.</title>
        <authorList>
            <person name="Dahal R.H."/>
        </authorList>
    </citation>
    <scope>NUCLEOTIDE SEQUENCE [LARGE SCALE GENOMIC DNA]</scope>
    <source>
        <strain evidence="6 7">G-1-2-2</strain>
    </source>
</reference>
<evidence type="ECO:0000256" key="4">
    <source>
        <dbReference type="SAM" id="SignalP"/>
    </source>
</evidence>
<dbReference type="InterPro" id="IPR000914">
    <property type="entry name" value="SBP_5_dom"/>
</dbReference>
<evidence type="ECO:0000259" key="5">
    <source>
        <dbReference type="Pfam" id="PF00496"/>
    </source>
</evidence>
<dbReference type="SUPFAM" id="SSF53850">
    <property type="entry name" value="Periplasmic binding protein-like II"/>
    <property type="match status" value="1"/>
</dbReference>
<sequence>MVPSALKAAAAFALAAACVHAQAAELKLAIATDVTSMDPQYANIAGNVQVSRHMFESLADLDADGRLVPRLAESWRRTEASVWEFKLRPNVKFHDGSTLTAEDVVYSVGRPATLTSSPATLNGFLKDITKAEALDANTVRFTTATPLAVLPNYLAMVPIVSKHATQGLKPEDFETGKGMVGTGPYRFGKFLRSDRIEMTRNEAYWGKKPHFDKVTIRIMPNNPARTAALLSGEVDAIAVVPTADVARIKQNPNITFYTKPLARHTFWTLNQASDALPQAFDHDGKPLTSNPFKDVRVRKAFSKAIDREAIGSRVMDGLGVPTQNPVPATMFGYNPDLAPEKYDLEGAKKLMAEAGLPNCFKLSIFARSDSHPTDSAQAQAVGQMLSRLGCKVSVEVVPTSVFFTRGNKLELPMLLLATGVDGGDLGVTLEYLFSNPTNNPFRKVNMQTYDSPAFWKPLREALALNDEQVRERKYRDTTRVLRDEVGVIPTELMVGTWAARKGVVLTPRVDERTYAFEASGN</sequence>
<dbReference type="Gene3D" id="3.90.76.10">
    <property type="entry name" value="Dipeptide-binding Protein, Domain 1"/>
    <property type="match status" value="1"/>
</dbReference>
<dbReference type="RefSeq" id="WP_169421376.1">
    <property type="nucleotide sequence ID" value="NZ_JABBFX010000003.1"/>
</dbReference>
<accession>A0A848H8G8</accession>
<dbReference type="Gene3D" id="3.40.190.10">
    <property type="entry name" value="Periplasmic binding protein-like II"/>
    <property type="match status" value="1"/>
</dbReference>
<dbReference type="GO" id="GO:1904680">
    <property type="term" value="F:peptide transmembrane transporter activity"/>
    <property type="evidence" value="ECO:0007669"/>
    <property type="project" value="TreeGrafter"/>
</dbReference>
<feature type="domain" description="Solute-binding protein family 5" evidence="5">
    <location>
        <begin position="67"/>
        <end position="438"/>
    </location>
</feature>
<dbReference type="Proteomes" id="UP000541185">
    <property type="component" value="Unassembled WGS sequence"/>
</dbReference>
<keyword evidence="7" id="KW-1185">Reference proteome</keyword>
<dbReference type="InterPro" id="IPR039424">
    <property type="entry name" value="SBP_5"/>
</dbReference>
<evidence type="ECO:0000256" key="2">
    <source>
        <dbReference type="ARBA" id="ARBA00022448"/>
    </source>
</evidence>
<comment type="caution">
    <text evidence="6">The sequence shown here is derived from an EMBL/GenBank/DDBJ whole genome shotgun (WGS) entry which is preliminary data.</text>
</comment>
<dbReference type="AlphaFoldDB" id="A0A848H8G8"/>
<evidence type="ECO:0000256" key="1">
    <source>
        <dbReference type="ARBA" id="ARBA00005695"/>
    </source>
</evidence>
<name>A0A848H8G8_9BURK</name>
<dbReference type="PANTHER" id="PTHR30290:SF9">
    <property type="entry name" value="OLIGOPEPTIDE-BINDING PROTEIN APPA"/>
    <property type="match status" value="1"/>
</dbReference>
<keyword evidence="2" id="KW-0813">Transport</keyword>
<organism evidence="6 7">
    <name type="scientific">Ramlibacter agri</name>
    <dbReference type="NCBI Taxonomy" id="2728837"/>
    <lineage>
        <taxon>Bacteria</taxon>
        <taxon>Pseudomonadati</taxon>
        <taxon>Pseudomonadota</taxon>
        <taxon>Betaproteobacteria</taxon>
        <taxon>Burkholderiales</taxon>
        <taxon>Comamonadaceae</taxon>
        <taxon>Ramlibacter</taxon>
    </lineage>
</organism>
<dbReference type="Gene3D" id="3.10.105.10">
    <property type="entry name" value="Dipeptide-binding Protein, Domain 3"/>
    <property type="match status" value="1"/>
</dbReference>
<dbReference type="EMBL" id="JABBFX010000003">
    <property type="protein sequence ID" value="NML47075.1"/>
    <property type="molecule type" value="Genomic_DNA"/>
</dbReference>
<comment type="similarity">
    <text evidence="1">Belongs to the bacterial solute-binding protein 5 family.</text>
</comment>
<dbReference type="GO" id="GO:0030288">
    <property type="term" value="C:outer membrane-bounded periplasmic space"/>
    <property type="evidence" value="ECO:0007669"/>
    <property type="project" value="UniProtKB-ARBA"/>
</dbReference>
<proteinExistence type="inferred from homology"/>
<dbReference type="InterPro" id="IPR030678">
    <property type="entry name" value="Peptide/Ni-bd"/>
</dbReference>
<evidence type="ECO:0000313" key="6">
    <source>
        <dbReference type="EMBL" id="NML47075.1"/>
    </source>
</evidence>
<feature type="chain" id="PRO_5032979625" evidence="4">
    <location>
        <begin position="24"/>
        <end position="521"/>
    </location>
</feature>
<protein>
    <submittedName>
        <fullName evidence="6">ABC transporter substrate-binding protein</fullName>
    </submittedName>
</protein>
<dbReference type="Pfam" id="PF00496">
    <property type="entry name" value="SBP_bac_5"/>
    <property type="match status" value="1"/>
</dbReference>